<dbReference type="EMBL" id="HE573026">
    <property type="protein sequence ID" value="CCC52301.1"/>
    <property type="molecule type" value="Genomic_DNA"/>
</dbReference>
<feature type="compositionally biased region" description="Polar residues" evidence="1">
    <location>
        <begin position="286"/>
        <end position="303"/>
    </location>
</feature>
<gene>
    <name evidence="2" type="ORF">TVY486_1013440</name>
</gene>
<evidence type="ECO:0000313" key="2">
    <source>
        <dbReference type="EMBL" id="CCC52301.1"/>
    </source>
</evidence>
<sequence>RIIYKMTSGYDDFATHFNQQLRSVIRRIDEVLAHSYQKDNYRHATRCAVLGCVDNNIQPRALCTSLTLKPNQQFAAPVEGMMPVPLPVVHLSNATHSKPMNQQDGHIGQFTRSCNSQPNRIAPVPFQSATNAETVPPPLDPPPVYCNGTTATVGDLASSLVKSEEPRPSLAHECSLSSLTSDFQSEDGEIVPERCSLQKIQKRRIISPGIDTPDLCSHSDDCSPFYSSAVDSLVKSGVMVSGISCSGGPSSLLYLCLSEDRRVLRVYAPEAMKNKKSVDSTGEVPSHNSRISVVPSTTDSNWHGQQKLRNGYEDTGSTAVCNGVTVRRFLLPHGLLLYPYGVIGFKSSGNVGGVSCGAVARRLLVEHSCTVFVGDGGTPYRAFLLLHCLSSGSDSDGSGHNCACNLSSRTLLGLQFRDRLEWAKFMTMAASGQSDAAKSSASLSYGRLLWMLAAHAWQEGGRNRLTSNPRTERAVEAQPGNSCESLPKPLPQPQTRQRVDLATEPSPVVNPVHAKGRVAGVSNRFSIRPSCSNISVHSFSSDSCAPTDEFDVGKKKRRFGVPTKP</sequence>
<evidence type="ECO:0000256" key="1">
    <source>
        <dbReference type="SAM" id="MobiDB-lite"/>
    </source>
</evidence>
<reference evidence="2" key="1">
    <citation type="journal article" date="2012" name="Proc. Natl. Acad. Sci. U.S.A.">
        <title>Antigenic diversity is generated by distinct evolutionary mechanisms in African trypanosome species.</title>
        <authorList>
            <person name="Jackson A.P."/>
            <person name="Berry A."/>
            <person name="Aslett M."/>
            <person name="Allison H.C."/>
            <person name="Burton P."/>
            <person name="Vavrova-Anderson J."/>
            <person name="Brown R."/>
            <person name="Browne H."/>
            <person name="Corton N."/>
            <person name="Hauser H."/>
            <person name="Gamble J."/>
            <person name="Gilderthorp R."/>
            <person name="Marcello L."/>
            <person name="McQuillan J."/>
            <person name="Otto T.D."/>
            <person name="Quail M.A."/>
            <person name="Sanders M.J."/>
            <person name="van Tonder A."/>
            <person name="Ginger M.L."/>
            <person name="Field M.C."/>
            <person name="Barry J.D."/>
            <person name="Hertz-Fowler C."/>
            <person name="Berriman M."/>
        </authorList>
    </citation>
    <scope>NUCLEOTIDE SEQUENCE</scope>
    <source>
        <strain evidence="2">Y486</strain>
    </source>
</reference>
<dbReference type="VEuPathDB" id="TriTrypDB:TvY486_1013440"/>
<feature type="non-terminal residue" evidence="2">
    <location>
        <position position="1"/>
    </location>
</feature>
<name>G0U4D7_TRYVY</name>
<accession>G0U4D7</accession>
<proteinExistence type="predicted"/>
<feature type="region of interest" description="Disordered" evidence="1">
    <location>
        <begin position="462"/>
        <end position="496"/>
    </location>
</feature>
<feature type="region of interest" description="Disordered" evidence="1">
    <location>
        <begin position="275"/>
        <end position="303"/>
    </location>
</feature>
<feature type="region of interest" description="Disordered" evidence="1">
    <location>
        <begin position="538"/>
        <end position="565"/>
    </location>
</feature>
<protein>
    <submittedName>
        <fullName evidence="2">Uncharacterized protein</fullName>
    </submittedName>
</protein>
<dbReference type="AlphaFoldDB" id="G0U4D7"/>
<organism evidence="2">
    <name type="scientific">Trypanosoma vivax (strain Y486)</name>
    <dbReference type="NCBI Taxonomy" id="1055687"/>
    <lineage>
        <taxon>Eukaryota</taxon>
        <taxon>Discoba</taxon>
        <taxon>Euglenozoa</taxon>
        <taxon>Kinetoplastea</taxon>
        <taxon>Metakinetoplastina</taxon>
        <taxon>Trypanosomatida</taxon>
        <taxon>Trypanosomatidae</taxon>
        <taxon>Trypanosoma</taxon>
        <taxon>Duttonella</taxon>
    </lineage>
</organism>